<dbReference type="InterPro" id="IPR043129">
    <property type="entry name" value="ATPase_NBD"/>
</dbReference>
<protein>
    <submittedName>
        <fullName evidence="2">Sugar kinase</fullName>
    </submittedName>
</protein>
<evidence type="ECO:0000313" key="3">
    <source>
        <dbReference type="Proteomes" id="UP000642748"/>
    </source>
</evidence>
<sequence>MTVAQPDPPRTIGIDVGGTKTHLALGAGNILRSERYVDTTSWRTHSFPHNARGVHRLVVEWLGSDALAWPMAVGAHGCDTTAQCDAFAAELRRYFTGPLRVVNDAELVTAATGLTEGIGVIAGTGAIAVARDARGELLTAGGWGWILGDEGSSAGLIREATRAVLTELDLGGALDPLGRRLMAAFGVTEGAELALAVSTADSAASLGSHAEQVFLAADEGSALAAGVVTQAGQQLALLVDRLAGRGAAAAQIVAGGTVILVQPRLRRAFLDAVREHQPSSVLQFLDRPPVLGALELASRLGRDGTEAAEPAGTGGIR</sequence>
<keyword evidence="2" id="KW-0418">Kinase</keyword>
<dbReference type="InterPro" id="IPR002731">
    <property type="entry name" value="ATPase_BadF"/>
</dbReference>
<dbReference type="PANTHER" id="PTHR43190">
    <property type="entry name" value="N-ACETYL-D-GLUCOSAMINE KINASE"/>
    <property type="match status" value="1"/>
</dbReference>
<evidence type="ECO:0000259" key="1">
    <source>
        <dbReference type="Pfam" id="PF01869"/>
    </source>
</evidence>
<dbReference type="AlphaFoldDB" id="A0A8J3VR92"/>
<evidence type="ECO:0000313" key="2">
    <source>
        <dbReference type="EMBL" id="GIH15940.1"/>
    </source>
</evidence>
<organism evidence="2 3">
    <name type="scientific">Rugosimonospora africana</name>
    <dbReference type="NCBI Taxonomy" id="556532"/>
    <lineage>
        <taxon>Bacteria</taxon>
        <taxon>Bacillati</taxon>
        <taxon>Actinomycetota</taxon>
        <taxon>Actinomycetes</taxon>
        <taxon>Micromonosporales</taxon>
        <taxon>Micromonosporaceae</taxon>
        <taxon>Rugosimonospora</taxon>
    </lineage>
</organism>
<dbReference type="Gene3D" id="3.30.420.40">
    <property type="match status" value="2"/>
</dbReference>
<dbReference type="EMBL" id="BONZ01000038">
    <property type="protein sequence ID" value="GIH15940.1"/>
    <property type="molecule type" value="Genomic_DNA"/>
</dbReference>
<dbReference type="InterPro" id="IPR052519">
    <property type="entry name" value="Euk-type_GlcNAc_Kinase"/>
</dbReference>
<feature type="domain" description="ATPase BadF/BadG/BcrA/BcrD type" evidence="1">
    <location>
        <begin position="12"/>
        <end position="276"/>
    </location>
</feature>
<accession>A0A8J3VR92</accession>
<keyword evidence="3" id="KW-1185">Reference proteome</keyword>
<dbReference type="Pfam" id="PF01869">
    <property type="entry name" value="BcrAD_BadFG"/>
    <property type="match status" value="1"/>
</dbReference>
<dbReference type="PANTHER" id="PTHR43190:SF3">
    <property type="entry name" value="N-ACETYL-D-GLUCOSAMINE KINASE"/>
    <property type="match status" value="1"/>
</dbReference>
<proteinExistence type="predicted"/>
<dbReference type="Proteomes" id="UP000642748">
    <property type="component" value="Unassembled WGS sequence"/>
</dbReference>
<comment type="caution">
    <text evidence="2">The sequence shown here is derived from an EMBL/GenBank/DDBJ whole genome shotgun (WGS) entry which is preliminary data.</text>
</comment>
<name>A0A8J3VR92_9ACTN</name>
<reference evidence="2" key="1">
    <citation type="submission" date="2021-01" db="EMBL/GenBank/DDBJ databases">
        <title>Whole genome shotgun sequence of Rugosimonospora africana NBRC 104875.</title>
        <authorList>
            <person name="Komaki H."/>
            <person name="Tamura T."/>
        </authorList>
    </citation>
    <scope>NUCLEOTIDE SEQUENCE</scope>
    <source>
        <strain evidence="2">NBRC 104875</strain>
    </source>
</reference>
<gene>
    <name evidence="2" type="ORF">Raf01_41120</name>
</gene>
<keyword evidence="2" id="KW-0808">Transferase</keyword>
<dbReference type="GO" id="GO:0016301">
    <property type="term" value="F:kinase activity"/>
    <property type="evidence" value="ECO:0007669"/>
    <property type="project" value="UniProtKB-KW"/>
</dbReference>
<dbReference type="SUPFAM" id="SSF53067">
    <property type="entry name" value="Actin-like ATPase domain"/>
    <property type="match status" value="2"/>
</dbReference>